<evidence type="ECO:0000313" key="4">
    <source>
        <dbReference type="EMBL" id="CAD9819428.1"/>
    </source>
</evidence>
<sequence>MSKNDHAMCIASEVVSAAASTEKARPLILPLLETGALEILMENSDKEVRSGAASAIAKLGLADKALSNNEGEIIGLLQVAVELLEDSADSGGADTKALMEKASKAPKESASSSSSATTAAERGIEVLSYLLTKTQIKEEIAFGFKASANSKHTALERLVELASASKSGESVISYGLATIFALMAVSTETLRKEAFIGKEITADQYEELQALGKTEEEKENAKQNQDIDPPEAVHERIRKMANCNVPRAMVKLMTNASEHTLEQVVTGMNRMAVEETARGVMVQQGCLSACLKVEQGESPSETGKKILNLARHSVAKMLVSMNPSLLTVSQRMGCVRPLIQLIRDNESSDLAQFEALLAITNLGSMDEETKNRIVAERGISVLGYGMFSDHELVRRAATEAMSNLVPNVEMMKYLADPEHLKLWVAFATEFDTNYECARAAAGCLAMATQAPAVATALVQQDHFEEMGRSVLECGKLELMHRIMVILLNLLDQGGDCKDGVIACGFVAFCEAYVISYHDGTKAGELELSESDQGLMSVTVNLAKEIVSLSR</sequence>
<keyword evidence="2" id="KW-0963">Cytoplasm</keyword>
<dbReference type="InterPro" id="IPR016024">
    <property type="entry name" value="ARM-type_fold"/>
</dbReference>
<evidence type="ECO:0000256" key="2">
    <source>
        <dbReference type="ARBA" id="ARBA00022490"/>
    </source>
</evidence>
<reference evidence="4" key="1">
    <citation type="submission" date="2021-01" db="EMBL/GenBank/DDBJ databases">
        <authorList>
            <person name="Corre E."/>
            <person name="Pelletier E."/>
            <person name="Niang G."/>
            <person name="Scheremetjew M."/>
            <person name="Finn R."/>
            <person name="Kale V."/>
            <person name="Holt S."/>
            <person name="Cochrane G."/>
            <person name="Meng A."/>
            <person name="Brown T."/>
            <person name="Cohen L."/>
        </authorList>
    </citation>
    <scope>NUCLEOTIDE SEQUENCE</scope>
    <source>
        <strain evidence="4">CCMP2084</strain>
    </source>
</reference>
<dbReference type="PANTHER" id="PTHR45994:SF1">
    <property type="entry name" value="FI21225P1"/>
    <property type="match status" value="1"/>
</dbReference>
<protein>
    <recommendedName>
        <fullName evidence="5">UNC-45/Cro1/She4 central domain-containing protein</fullName>
    </recommendedName>
</protein>
<feature type="compositionally biased region" description="Basic and acidic residues" evidence="3">
    <location>
        <begin position="97"/>
        <end position="107"/>
    </location>
</feature>
<evidence type="ECO:0000256" key="3">
    <source>
        <dbReference type="SAM" id="MobiDB-lite"/>
    </source>
</evidence>
<dbReference type="SUPFAM" id="SSF48371">
    <property type="entry name" value="ARM repeat"/>
    <property type="match status" value="1"/>
</dbReference>
<evidence type="ECO:0000256" key="1">
    <source>
        <dbReference type="ARBA" id="ARBA00004496"/>
    </source>
</evidence>
<accession>A0A7S2XPP3</accession>
<name>A0A7S2XPP3_9STRA</name>
<proteinExistence type="predicted"/>
<dbReference type="EMBL" id="HBHQ01016850">
    <property type="protein sequence ID" value="CAD9819428.1"/>
    <property type="molecule type" value="Transcribed_RNA"/>
</dbReference>
<comment type="subcellular location">
    <subcellularLocation>
        <location evidence="1">Cytoplasm</location>
    </subcellularLocation>
</comment>
<gene>
    <name evidence="4" type="ORF">ASEP1449_LOCUS11261</name>
</gene>
<feature type="region of interest" description="Disordered" evidence="3">
    <location>
        <begin position="97"/>
        <end position="116"/>
    </location>
</feature>
<dbReference type="InterPro" id="IPR011989">
    <property type="entry name" value="ARM-like"/>
</dbReference>
<dbReference type="Gene3D" id="1.25.10.10">
    <property type="entry name" value="Leucine-rich Repeat Variant"/>
    <property type="match status" value="1"/>
</dbReference>
<organism evidence="4">
    <name type="scientific">Attheya septentrionalis</name>
    <dbReference type="NCBI Taxonomy" id="420275"/>
    <lineage>
        <taxon>Eukaryota</taxon>
        <taxon>Sar</taxon>
        <taxon>Stramenopiles</taxon>
        <taxon>Ochrophyta</taxon>
        <taxon>Bacillariophyta</taxon>
        <taxon>Coscinodiscophyceae</taxon>
        <taxon>Chaetocerotophycidae</taxon>
        <taxon>Chaetocerotales</taxon>
        <taxon>Attheyaceae</taxon>
        <taxon>Attheya</taxon>
    </lineage>
</organism>
<evidence type="ECO:0008006" key="5">
    <source>
        <dbReference type="Google" id="ProtNLM"/>
    </source>
</evidence>
<dbReference type="PANTHER" id="PTHR45994">
    <property type="entry name" value="FI21225P1"/>
    <property type="match status" value="1"/>
</dbReference>
<dbReference type="GO" id="GO:0005737">
    <property type="term" value="C:cytoplasm"/>
    <property type="evidence" value="ECO:0007669"/>
    <property type="project" value="UniProtKB-SubCell"/>
</dbReference>
<dbReference type="AlphaFoldDB" id="A0A7S2XPP3"/>
<dbReference type="GO" id="GO:0051879">
    <property type="term" value="F:Hsp90 protein binding"/>
    <property type="evidence" value="ECO:0007669"/>
    <property type="project" value="TreeGrafter"/>
</dbReference>